<dbReference type="NCBIfam" id="TIGR00756">
    <property type="entry name" value="PPR"/>
    <property type="match status" value="5"/>
</dbReference>
<evidence type="ECO:0008006" key="5">
    <source>
        <dbReference type="Google" id="ProtNLM"/>
    </source>
</evidence>
<feature type="repeat" description="PPR" evidence="2">
    <location>
        <begin position="170"/>
        <end position="204"/>
    </location>
</feature>
<dbReference type="PANTHER" id="PTHR47926:SF453">
    <property type="entry name" value="PENTATRICOPEPTIDE REPEAT (PPR) SUPERFAMILY PROTEIN"/>
    <property type="match status" value="1"/>
</dbReference>
<dbReference type="SUPFAM" id="SSF48452">
    <property type="entry name" value="TPR-like"/>
    <property type="match status" value="1"/>
</dbReference>
<dbReference type="FunFam" id="1.25.40.10:FF:001636">
    <property type="entry name" value="Pentatricopeptide repeat-containing protein At2g20540"/>
    <property type="match status" value="1"/>
</dbReference>
<evidence type="ECO:0000256" key="2">
    <source>
        <dbReference type="PROSITE-ProRule" id="PRU00708"/>
    </source>
</evidence>
<reference evidence="3" key="1">
    <citation type="submission" date="2023-10" db="EMBL/GenBank/DDBJ databases">
        <title>Chromosome-level genome of the transformable northern wattle, Acacia crassicarpa.</title>
        <authorList>
            <person name="Massaro I."/>
            <person name="Sinha N.R."/>
            <person name="Poethig S."/>
            <person name="Leichty A.R."/>
        </authorList>
    </citation>
    <scope>NUCLEOTIDE SEQUENCE</scope>
    <source>
        <strain evidence="3">Acra3RX</strain>
        <tissue evidence="3">Leaf</tissue>
    </source>
</reference>
<evidence type="ECO:0000256" key="1">
    <source>
        <dbReference type="ARBA" id="ARBA00022737"/>
    </source>
</evidence>
<dbReference type="Gene3D" id="1.25.40.10">
    <property type="entry name" value="Tetratricopeptide repeat domain"/>
    <property type="match status" value="4"/>
</dbReference>
<dbReference type="Pfam" id="PF01535">
    <property type="entry name" value="PPR"/>
    <property type="match status" value="4"/>
</dbReference>
<dbReference type="GO" id="GO:0003723">
    <property type="term" value="F:RNA binding"/>
    <property type="evidence" value="ECO:0007669"/>
    <property type="project" value="InterPro"/>
</dbReference>
<dbReference type="InterPro" id="IPR046848">
    <property type="entry name" value="E_motif"/>
</dbReference>
<organism evidence="3 4">
    <name type="scientific">Acacia crassicarpa</name>
    <name type="common">northern wattle</name>
    <dbReference type="NCBI Taxonomy" id="499986"/>
    <lineage>
        <taxon>Eukaryota</taxon>
        <taxon>Viridiplantae</taxon>
        <taxon>Streptophyta</taxon>
        <taxon>Embryophyta</taxon>
        <taxon>Tracheophyta</taxon>
        <taxon>Spermatophyta</taxon>
        <taxon>Magnoliopsida</taxon>
        <taxon>eudicotyledons</taxon>
        <taxon>Gunneridae</taxon>
        <taxon>Pentapetalae</taxon>
        <taxon>rosids</taxon>
        <taxon>fabids</taxon>
        <taxon>Fabales</taxon>
        <taxon>Fabaceae</taxon>
        <taxon>Caesalpinioideae</taxon>
        <taxon>mimosoid clade</taxon>
        <taxon>Acacieae</taxon>
        <taxon>Acacia</taxon>
    </lineage>
</organism>
<keyword evidence="1" id="KW-0677">Repeat</keyword>
<dbReference type="Pfam" id="PF13041">
    <property type="entry name" value="PPR_2"/>
    <property type="match status" value="1"/>
</dbReference>
<comment type="caution">
    <text evidence="3">The sequence shown here is derived from an EMBL/GenBank/DDBJ whole genome shotgun (WGS) entry which is preliminary data.</text>
</comment>
<dbReference type="AlphaFoldDB" id="A0AAE1N4K8"/>
<dbReference type="FunFam" id="1.25.40.10:FF:002166">
    <property type="entry name" value="Pentatricopeptide (PPR) repeat-containing protein-like"/>
    <property type="match status" value="1"/>
</dbReference>
<dbReference type="EMBL" id="JAWXYG010000001">
    <property type="protein sequence ID" value="KAK4283215.1"/>
    <property type="molecule type" value="Genomic_DNA"/>
</dbReference>
<dbReference type="InterPro" id="IPR011990">
    <property type="entry name" value="TPR-like_helical_dom_sf"/>
</dbReference>
<dbReference type="InterPro" id="IPR002885">
    <property type="entry name" value="PPR_rpt"/>
</dbReference>
<keyword evidence="4" id="KW-1185">Reference proteome</keyword>
<dbReference type="GO" id="GO:0009451">
    <property type="term" value="P:RNA modification"/>
    <property type="evidence" value="ECO:0007669"/>
    <property type="project" value="InterPro"/>
</dbReference>
<dbReference type="Proteomes" id="UP001293593">
    <property type="component" value="Unassembled WGS sequence"/>
</dbReference>
<accession>A0AAE1N4K8</accession>
<dbReference type="Pfam" id="PF20431">
    <property type="entry name" value="E_motif"/>
    <property type="match status" value="1"/>
</dbReference>
<name>A0AAE1N4K8_9FABA</name>
<feature type="repeat" description="PPR" evidence="2">
    <location>
        <begin position="280"/>
        <end position="314"/>
    </location>
</feature>
<sequence length="531" mass="59879">MNLNDHVLSLLAKSNHLGHLKQLQGYLTVLGHAQTQFYAFKLVRFCTLSLSNLHYARLIFNRLESPNTYLYTAMITAYASQPDRVSAFLLFRDMVRRRNPKPSQFIYPHVLKSCPEVLGLNGTGLVHAQVFKSGYERYPVVQTSLVDSYSRILGNVGNARKVFDEMCEINVVSWTAMVCGYARMGDIENAMKLFDEMPERDVPSWNAIIAGCTQNGFFPEAIRLFRKMVILTMEKQLQFQYVKPNQVTVVCALSACGHTGMLQLGKWIHGYLYKNGLALDSFTSNALVDMYGKCGNLEQARKVFELNPEKGLTSWNSMINSFALHGQSDCAIAIFEQMMEFGEGIRPDEVTFIGLLNACTHGGLVEKGYCYFEMMVQKFGIEPKIEHYGCLVDLLGRAGRFDEAMEVVRGMSMEPDEVIWGSLLNGCKVHGRIDLAELAAKKLIEIDPDNGGYGAVLANIYGELGKWDEARKVWRTLKERSSFKIPGCSWIEIEDQVSQFYSLDTSNPKAEEIHSILESLLGFRNDVMVDL</sequence>
<evidence type="ECO:0000313" key="4">
    <source>
        <dbReference type="Proteomes" id="UP001293593"/>
    </source>
</evidence>
<protein>
    <recommendedName>
        <fullName evidence="5">Pentatricopeptide repeat-containing protein</fullName>
    </recommendedName>
</protein>
<dbReference type="PROSITE" id="PS51375">
    <property type="entry name" value="PPR"/>
    <property type="match status" value="2"/>
</dbReference>
<evidence type="ECO:0000313" key="3">
    <source>
        <dbReference type="EMBL" id="KAK4283215.1"/>
    </source>
</evidence>
<gene>
    <name evidence="3" type="ORF">QN277_000190</name>
</gene>
<dbReference type="PANTHER" id="PTHR47926">
    <property type="entry name" value="PENTATRICOPEPTIDE REPEAT-CONTAINING PROTEIN"/>
    <property type="match status" value="1"/>
</dbReference>
<proteinExistence type="predicted"/>
<dbReference type="InterPro" id="IPR046960">
    <property type="entry name" value="PPR_At4g14850-like_plant"/>
</dbReference>